<comment type="caution">
    <text evidence="1">The sequence shown here is derived from an EMBL/GenBank/DDBJ whole genome shotgun (WGS) entry which is preliminary data.</text>
</comment>
<proteinExistence type="predicted"/>
<evidence type="ECO:0000313" key="2">
    <source>
        <dbReference type="Proteomes" id="UP000304382"/>
    </source>
</evidence>
<evidence type="ECO:0008006" key="3">
    <source>
        <dbReference type="Google" id="ProtNLM"/>
    </source>
</evidence>
<dbReference type="RefSeq" id="WP_137685168.1">
    <property type="nucleotide sequence ID" value="NZ_BIXZ01000010.1"/>
</dbReference>
<reference evidence="1 2" key="1">
    <citation type="submission" date="2019-02" db="EMBL/GenBank/DDBJ databases">
        <title>Haloarcula mannanilyticum sp. nov., a mannan degrading haloarchaeon isolated from commercial salt.</title>
        <authorList>
            <person name="Enomoto S."/>
            <person name="Shimane Y."/>
            <person name="Kamekura M."/>
            <person name="Ito T."/>
            <person name="Moriya O."/>
            <person name="Ihara K."/>
            <person name="Takahashi-Ando N."/>
            <person name="Fukushima Y."/>
            <person name="Yoshida Y."/>
            <person name="Usama R."/>
            <person name="Takai K."/>
            <person name="Minegishi H."/>
        </authorList>
    </citation>
    <scope>NUCLEOTIDE SEQUENCE [LARGE SCALE GENOMIC DNA]</scope>
    <source>
        <strain evidence="1 2">MD130-1</strain>
    </source>
</reference>
<gene>
    <name evidence="1" type="ORF">Harman_36780</name>
</gene>
<sequence length="149" mass="17842">MERVDWRAFEDRVNRYFEQYFGRSFFREKEWRVGQEQVHKFDSVSKDGEIVIECKSYTWVNGEDIPPAKISTLNETLLFLSRVEAERKMIVIQDDFRDSDGKSFAEYYVDHYGGLMDDVEVWSYIPQSSIEDDEVEQIRESGEVYYEEL</sequence>
<protein>
    <recommendedName>
        <fullName evidence="3">Restriction endonuclease type IV Mrr domain-containing protein</fullName>
    </recommendedName>
</protein>
<dbReference type="AlphaFoldDB" id="A0A4C2ET17"/>
<accession>A0A4C2ET17</accession>
<keyword evidence="2" id="KW-1185">Reference proteome</keyword>
<dbReference type="EMBL" id="BIXZ01000010">
    <property type="protein sequence ID" value="GCF15743.1"/>
    <property type="molecule type" value="Genomic_DNA"/>
</dbReference>
<name>A0A4C2ET17_9EURY</name>
<organism evidence="1 2">
    <name type="scientific">Haloarcula mannanilytica</name>
    <dbReference type="NCBI Taxonomy" id="2509225"/>
    <lineage>
        <taxon>Archaea</taxon>
        <taxon>Methanobacteriati</taxon>
        <taxon>Methanobacteriota</taxon>
        <taxon>Stenosarchaea group</taxon>
        <taxon>Halobacteria</taxon>
        <taxon>Halobacteriales</taxon>
        <taxon>Haloarculaceae</taxon>
        <taxon>Haloarcula</taxon>
    </lineage>
</organism>
<dbReference type="Proteomes" id="UP000304382">
    <property type="component" value="Unassembled WGS sequence"/>
</dbReference>
<evidence type="ECO:0000313" key="1">
    <source>
        <dbReference type="EMBL" id="GCF15743.1"/>
    </source>
</evidence>